<proteinExistence type="inferred from homology"/>
<evidence type="ECO:0000256" key="3">
    <source>
        <dbReference type="ARBA" id="ARBA00023125"/>
    </source>
</evidence>
<dbReference type="Pfam" id="PF00126">
    <property type="entry name" value="HTH_1"/>
    <property type="match status" value="1"/>
</dbReference>
<organism evidence="6 7">
    <name type="scientific">Enterococcus diestrammenae</name>
    <dbReference type="NCBI Taxonomy" id="1155073"/>
    <lineage>
        <taxon>Bacteria</taxon>
        <taxon>Bacillati</taxon>
        <taxon>Bacillota</taxon>
        <taxon>Bacilli</taxon>
        <taxon>Lactobacillales</taxon>
        <taxon>Enterococcaceae</taxon>
        <taxon>Enterococcus</taxon>
    </lineage>
</organism>
<dbReference type="EMBL" id="MAEI02000001">
    <property type="protein sequence ID" value="MEO1782788.1"/>
    <property type="molecule type" value="Genomic_DNA"/>
</dbReference>
<dbReference type="Gene3D" id="1.10.10.10">
    <property type="entry name" value="Winged helix-like DNA-binding domain superfamily/Winged helix DNA-binding domain"/>
    <property type="match status" value="1"/>
</dbReference>
<dbReference type="InterPro" id="IPR000847">
    <property type="entry name" value="LysR_HTH_N"/>
</dbReference>
<keyword evidence="7" id="KW-1185">Reference proteome</keyword>
<keyword evidence="3" id="KW-0238">DNA-binding</keyword>
<dbReference type="SUPFAM" id="SSF53850">
    <property type="entry name" value="Periplasmic binding protein-like II"/>
    <property type="match status" value="1"/>
</dbReference>
<evidence type="ECO:0000313" key="6">
    <source>
        <dbReference type="EMBL" id="MEO1782788.1"/>
    </source>
</evidence>
<sequence length="273" mass="31730">MFQLLKTFITVYETRNFTHAAEILFLSQPTISLQIKKMEEQLQTSLFERSGKQEIRPTEEADFFYPRALQIMATWDDTASRIKEKENFREHIIIACSHTCGVYFVPAIIAYLVAQHPTVDFTLQMMNSEEVIHQLEQNKADIGFIEKAGRSETLHQQEIYQDELVLAGNPDSAYWLLREEDSGLRLMNENYLKLHNRNPHLIHVNNNEMLLSLLDQGVGQAIVSKLSLRKDSTWQELPENNHRFFYLMTPNHAFRDIIKNILASIATYLAKNS</sequence>
<comment type="caution">
    <text evidence="6">The sequence shown here is derived from an EMBL/GenBank/DDBJ whole genome shotgun (WGS) entry which is preliminary data.</text>
</comment>
<name>A0ABV0F3Z3_9ENTE</name>
<feature type="domain" description="HTH lysR-type" evidence="5">
    <location>
        <begin position="1"/>
        <end position="58"/>
    </location>
</feature>
<keyword evidence="4" id="KW-0804">Transcription</keyword>
<protein>
    <recommendedName>
        <fullName evidence="5">HTH lysR-type domain-containing protein</fullName>
    </recommendedName>
</protein>
<dbReference type="Pfam" id="PF03466">
    <property type="entry name" value="LysR_substrate"/>
    <property type="match status" value="1"/>
</dbReference>
<evidence type="ECO:0000256" key="2">
    <source>
        <dbReference type="ARBA" id="ARBA00023015"/>
    </source>
</evidence>
<dbReference type="Proteomes" id="UP001429357">
    <property type="component" value="Unassembled WGS sequence"/>
</dbReference>
<gene>
    <name evidence="6" type="ORF">BAU18_002403</name>
</gene>
<dbReference type="RefSeq" id="WP_161869830.1">
    <property type="nucleotide sequence ID" value="NZ_MAEI02000001.1"/>
</dbReference>
<dbReference type="SUPFAM" id="SSF46785">
    <property type="entry name" value="Winged helix' DNA-binding domain"/>
    <property type="match status" value="1"/>
</dbReference>
<dbReference type="InterPro" id="IPR005119">
    <property type="entry name" value="LysR_subst-bd"/>
</dbReference>
<accession>A0ABV0F3Z3</accession>
<dbReference type="PROSITE" id="PS50931">
    <property type="entry name" value="HTH_LYSR"/>
    <property type="match status" value="1"/>
</dbReference>
<dbReference type="PANTHER" id="PTHR30126">
    <property type="entry name" value="HTH-TYPE TRANSCRIPTIONAL REGULATOR"/>
    <property type="match status" value="1"/>
</dbReference>
<reference evidence="7" key="1">
    <citation type="submission" date="2016-06" db="EMBL/GenBank/DDBJ databases">
        <title>Four novel species of enterococci isolated from chicken manure.</title>
        <authorList>
            <person name="Van Tyne D."/>
        </authorList>
    </citation>
    <scope>NUCLEOTIDE SEQUENCE [LARGE SCALE GENOMIC DNA]</scope>
    <source>
        <strain evidence="7">JM9A</strain>
    </source>
</reference>
<dbReference type="Gene3D" id="3.40.190.10">
    <property type="entry name" value="Periplasmic binding protein-like II"/>
    <property type="match status" value="2"/>
</dbReference>
<evidence type="ECO:0000313" key="7">
    <source>
        <dbReference type="Proteomes" id="UP001429357"/>
    </source>
</evidence>
<keyword evidence="2" id="KW-0805">Transcription regulation</keyword>
<dbReference type="InterPro" id="IPR036388">
    <property type="entry name" value="WH-like_DNA-bd_sf"/>
</dbReference>
<evidence type="ECO:0000256" key="1">
    <source>
        <dbReference type="ARBA" id="ARBA00009437"/>
    </source>
</evidence>
<dbReference type="InterPro" id="IPR036390">
    <property type="entry name" value="WH_DNA-bd_sf"/>
</dbReference>
<evidence type="ECO:0000259" key="5">
    <source>
        <dbReference type="PROSITE" id="PS50931"/>
    </source>
</evidence>
<comment type="similarity">
    <text evidence="1">Belongs to the LysR transcriptional regulatory family.</text>
</comment>
<evidence type="ECO:0000256" key="4">
    <source>
        <dbReference type="ARBA" id="ARBA00023163"/>
    </source>
</evidence>
<reference evidence="6 7" key="2">
    <citation type="submission" date="2024-02" db="EMBL/GenBank/DDBJ databases">
        <title>The Genome Sequence of Enterococcus diestrammenae JM9A.</title>
        <authorList>
            <person name="Earl A."/>
            <person name="Manson A."/>
            <person name="Gilmore M."/>
            <person name="Sanders J."/>
            <person name="Shea T."/>
            <person name="Howe W."/>
            <person name="Livny J."/>
            <person name="Cuomo C."/>
            <person name="Neafsey D."/>
            <person name="Birren B."/>
        </authorList>
    </citation>
    <scope>NUCLEOTIDE SEQUENCE [LARGE SCALE GENOMIC DNA]</scope>
    <source>
        <strain evidence="6 7">JM9A</strain>
    </source>
</reference>
<dbReference type="PANTHER" id="PTHR30126:SF40">
    <property type="entry name" value="HTH-TYPE TRANSCRIPTIONAL REGULATOR GLTR"/>
    <property type="match status" value="1"/>
</dbReference>
<dbReference type="PRINTS" id="PR00039">
    <property type="entry name" value="HTHLYSR"/>
</dbReference>